<evidence type="ECO:0000256" key="6">
    <source>
        <dbReference type="ARBA" id="ARBA00022989"/>
    </source>
</evidence>
<evidence type="ECO:0000313" key="14">
    <source>
        <dbReference type="EMBL" id="BAC06259.1"/>
    </source>
</evidence>
<feature type="transmembrane region" description="Helical" evidence="9">
    <location>
        <begin position="349"/>
        <end position="369"/>
    </location>
</feature>
<reference evidence="14" key="1">
    <citation type="submission" date="2001-02" db="EMBL/GenBank/DDBJ databases">
        <title>Oryza sativa nipponbare(GA3) genomic DNA, chromosome 1, PAC clone:P0696G06.</title>
        <authorList>
            <person name="Sasaki T."/>
            <person name="Matsumoto T."/>
            <person name="Yamamoto K."/>
        </authorList>
    </citation>
    <scope>NUCLEOTIDE SEQUENCE</scope>
</reference>
<feature type="transmembrane region" description="Helical" evidence="9">
    <location>
        <begin position="414"/>
        <end position="432"/>
    </location>
</feature>
<dbReference type="CDD" id="cd08760">
    <property type="entry name" value="Cyt_b561_FRRS1_like"/>
    <property type="match status" value="1"/>
</dbReference>
<dbReference type="EMBL" id="AP003407">
    <property type="protein sequence ID" value="BAB90217.1"/>
    <property type="molecule type" value="Genomic_DNA"/>
</dbReference>
<gene>
    <name evidence="14" type="primary">P0696G06.16</name>
    <name evidence="13" type="ORF">B1078G07.53</name>
</gene>
<dbReference type="SMART" id="SM00664">
    <property type="entry name" value="DoH"/>
    <property type="match status" value="1"/>
</dbReference>
<reference evidence="13" key="2">
    <citation type="journal article" date="2002" name="Nature">
        <title>The genome sequence and structure of rice chromosome 1.</title>
        <authorList>
            <person name="Sasaki T."/>
            <person name="Matsumoto T."/>
            <person name="Yamamoto K."/>
            <person name="Sakata K."/>
            <person name="Baba T."/>
            <person name="Katayose Y."/>
            <person name="Wu J."/>
            <person name="Niimura Y."/>
            <person name="Cheng Z."/>
            <person name="Nagamura Y."/>
            <person name="Antonio B.A."/>
            <person name="Kanamori H."/>
            <person name="Hosokawa S."/>
            <person name="Masukawa M."/>
            <person name="Arikawa K."/>
            <person name="Chiden Y."/>
            <person name="Hayashi M."/>
            <person name="Okamoto M."/>
            <person name="Ando T."/>
            <person name="Aoki H."/>
            <person name="Arita K."/>
            <person name="Hamada M."/>
            <person name="Harada C."/>
            <person name="Hijishita S."/>
            <person name="Honda M."/>
            <person name="Ichikawa Y."/>
            <person name="Idonuma A."/>
            <person name="Iijima M."/>
            <person name="Ikeda M."/>
            <person name="Ikeno M."/>
            <person name="Itoh S."/>
            <person name="Itoh T."/>
            <person name="Itoh Y."/>
            <person name="Itoh Y."/>
            <person name="Iwabuchi A."/>
            <person name="Kamiya K."/>
            <person name="Karasawa W."/>
            <person name="Katagiri S."/>
            <person name="Kikuta A."/>
            <person name="Kobayashi N."/>
            <person name="Kono I."/>
            <person name="Machita K."/>
            <person name="Maehara T."/>
            <person name="Mizuno H."/>
            <person name="Mizubayashi T."/>
            <person name="Mukai Y."/>
            <person name="Nagasaki H."/>
            <person name="Nakashima M."/>
            <person name="Nakama Y."/>
            <person name="Nakamichi Y."/>
            <person name="Nakamura M."/>
            <person name="Namiki N."/>
            <person name="Negishi M."/>
            <person name="Ohta I."/>
            <person name="Ono N."/>
            <person name="Saji S."/>
            <person name="Sakai K."/>
            <person name="Shibata M."/>
            <person name="Shimokawa T."/>
            <person name="Shomura A."/>
            <person name="Song J."/>
            <person name="Takazaki Y."/>
            <person name="Terasawa K."/>
            <person name="Tsuji K."/>
            <person name="Waki K."/>
            <person name="Yamagata H."/>
            <person name="Yamane H."/>
            <person name="Yoshiki S."/>
            <person name="Yoshihara R."/>
            <person name="Yukawa K."/>
            <person name="Zhong H."/>
            <person name="Iwama H."/>
            <person name="Endo T."/>
            <person name="Ito H."/>
            <person name="Hahn J.H."/>
            <person name="Kim H.I."/>
            <person name="Eun M.Y."/>
            <person name="Yano M."/>
            <person name="Jiang J."/>
            <person name="Gojobori T."/>
        </authorList>
    </citation>
    <scope>NUCLEOTIDE SEQUENCE</scope>
</reference>
<comment type="subcellular location">
    <subcellularLocation>
        <location evidence="1">Membrane</location>
    </subcellularLocation>
</comment>
<dbReference type="AlphaFoldDB" id="Q8S0J6"/>
<evidence type="ECO:0000256" key="3">
    <source>
        <dbReference type="ARBA" id="ARBA00022692"/>
    </source>
</evidence>
<sequence length="439" mass="44980">MDRIMRQWRSLLLLLLLLCVVGSSSLLLVSSQTSSSSSDSCTAALAVGDLIPFNTTGLNCFQAWSSQDFILRFGQDASAGSNVWNFVLSAPDAGGYISVGFSPNGGMVGSSAVAGWVASGGVGTARQYYLGGTSSRSCPPGQGKLSLSTGAAAPTIVSQGSRLYLAFQFSGQPRTDLVYAVGPAGSLPGTNGFLAQHQYMTSGTITLPTGTSGGGGGGSTSTGGGGGGGDSDDGNEGGGGEGKGKHKHSGGDGDGDEGKGGRRTSPSSSSSATASGAAGGLSSKRRHGVLAVVSWGAMIPAGVAMARFMKRFEPLWFYAHAGVQGLGFVVGAVAIVAGFRLDGEDDVGAHKAVGVAVLVCACLQVMAVLARPIKEAKARKYWNWYHHYVGRAAVVLGVGNVFYGMSLAKEGDEWSYVYGIFVGVCAVAYLVLEEWRRRH</sequence>
<dbReference type="PROSITE" id="PS50939">
    <property type="entry name" value="CYTOCHROME_B561"/>
    <property type="match status" value="1"/>
</dbReference>
<dbReference type="SMART" id="SM00665">
    <property type="entry name" value="B561"/>
    <property type="match status" value="1"/>
</dbReference>
<keyword evidence="3 9" id="KW-0812">Transmembrane</keyword>
<evidence type="ECO:0000259" key="12">
    <source>
        <dbReference type="PROSITE" id="PS50939"/>
    </source>
</evidence>
<dbReference type="InterPro" id="IPR006593">
    <property type="entry name" value="Cyt_b561/ferric_Rdtase_TM"/>
</dbReference>
<feature type="transmembrane region" description="Helical" evidence="9">
    <location>
        <begin position="315"/>
        <end position="337"/>
    </location>
</feature>
<feature type="chain" id="PRO_5010146700" evidence="10">
    <location>
        <begin position="24"/>
        <end position="439"/>
    </location>
</feature>
<dbReference type="InterPro" id="IPR005018">
    <property type="entry name" value="DOMON_domain"/>
</dbReference>
<evidence type="ECO:0000313" key="13">
    <source>
        <dbReference type="EMBL" id="BAB90217.1"/>
    </source>
</evidence>
<keyword evidence="6 9" id="KW-1133">Transmembrane helix</keyword>
<dbReference type="InterPro" id="IPR045266">
    <property type="entry name" value="DOH_DOMON"/>
</dbReference>
<evidence type="ECO:0000256" key="10">
    <source>
        <dbReference type="SAM" id="SignalP"/>
    </source>
</evidence>
<dbReference type="PANTHER" id="PTHR23130:SF154">
    <property type="entry name" value="OS01G0895200 PROTEIN"/>
    <property type="match status" value="1"/>
</dbReference>
<feature type="domain" description="DOMON" evidence="11">
    <location>
        <begin position="67"/>
        <end position="182"/>
    </location>
</feature>
<keyword evidence="4 10" id="KW-0732">Signal</keyword>
<evidence type="ECO:0000259" key="11">
    <source>
        <dbReference type="PROSITE" id="PS50836"/>
    </source>
</evidence>
<keyword evidence="2" id="KW-0813">Transport</keyword>
<evidence type="ECO:0000256" key="2">
    <source>
        <dbReference type="ARBA" id="ARBA00022448"/>
    </source>
</evidence>
<accession>Q8S0J6</accession>
<organism evidence="14">
    <name type="scientific">Oryza sativa subsp. japonica</name>
    <name type="common">Rice</name>
    <dbReference type="NCBI Taxonomy" id="39947"/>
    <lineage>
        <taxon>Eukaryota</taxon>
        <taxon>Viridiplantae</taxon>
        <taxon>Streptophyta</taxon>
        <taxon>Embryophyta</taxon>
        <taxon>Tracheophyta</taxon>
        <taxon>Spermatophyta</taxon>
        <taxon>Magnoliopsida</taxon>
        <taxon>Liliopsida</taxon>
        <taxon>Poales</taxon>
        <taxon>Poaceae</taxon>
        <taxon>BOP clade</taxon>
        <taxon>Oryzoideae</taxon>
        <taxon>Oryzeae</taxon>
        <taxon>Oryzinae</taxon>
        <taxon>Oryza</taxon>
        <taxon>Oryza sativa</taxon>
    </lineage>
</organism>
<feature type="compositionally biased region" description="Low complexity" evidence="8">
    <location>
        <begin position="263"/>
        <end position="281"/>
    </location>
</feature>
<protein>
    <submittedName>
        <fullName evidence="13">Membrane protein-like</fullName>
    </submittedName>
    <submittedName>
        <fullName evidence="14">p0696G06.16 protein</fullName>
    </submittedName>
</protein>
<evidence type="ECO:0000256" key="9">
    <source>
        <dbReference type="SAM" id="Phobius"/>
    </source>
</evidence>
<evidence type="ECO:0000256" key="5">
    <source>
        <dbReference type="ARBA" id="ARBA00022982"/>
    </source>
</evidence>
<dbReference type="PROSITE" id="PS50836">
    <property type="entry name" value="DOMON"/>
    <property type="match status" value="1"/>
</dbReference>
<dbReference type="Proteomes" id="UP000817658">
    <property type="component" value="Chromosome 1"/>
</dbReference>
<feature type="region of interest" description="Disordered" evidence="8">
    <location>
        <begin position="204"/>
        <end position="281"/>
    </location>
</feature>
<dbReference type="EMBL" id="AP003316">
    <property type="protein sequence ID" value="BAC06259.1"/>
    <property type="molecule type" value="Genomic_DNA"/>
</dbReference>
<feature type="domain" description="Cytochrome b561" evidence="12">
    <location>
        <begin position="257"/>
        <end position="439"/>
    </location>
</feature>
<evidence type="ECO:0000256" key="4">
    <source>
        <dbReference type="ARBA" id="ARBA00022729"/>
    </source>
</evidence>
<keyword evidence="7 9" id="KW-0472">Membrane</keyword>
<evidence type="ECO:0000256" key="8">
    <source>
        <dbReference type="SAM" id="MobiDB-lite"/>
    </source>
</evidence>
<dbReference type="CDD" id="cd09631">
    <property type="entry name" value="DOMON_DOH"/>
    <property type="match status" value="1"/>
</dbReference>
<dbReference type="KEGG" id="osa:4324968"/>
<evidence type="ECO:0000256" key="1">
    <source>
        <dbReference type="ARBA" id="ARBA00004370"/>
    </source>
</evidence>
<feature type="signal peptide" evidence="10">
    <location>
        <begin position="1"/>
        <end position="23"/>
    </location>
</feature>
<feature type="transmembrane region" description="Helical" evidence="9">
    <location>
        <begin position="389"/>
        <end position="408"/>
    </location>
</feature>
<keyword evidence="5" id="KW-0249">Electron transport</keyword>
<name>Q8S0J6_ORYSJ</name>
<dbReference type="Gene3D" id="1.20.120.1770">
    <property type="match status" value="1"/>
</dbReference>
<feature type="compositionally biased region" description="Gly residues" evidence="8">
    <location>
        <begin position="211"/>
        <end position="229"/>
    </location>
</feature>
<dbReference type="GO" id="GO:0016020">
    <property type="term" value="C:membrane"/>
    <property type="evidence" value="ECO:0007669"/>
    <property type="project" value="UniProtKB-SubCell"/>
</dbReference>
<proteinExistence type="predicted"/>
<dbReference type="OrthoDB" id="19261at2759"/>
<accession>Q7F438</accession>
<evidence type="ECO:0000256" key="7">
    <source>
        <dbReference type="ARBA" id="ARBA00023136"/>
    </source>
</evidence>
<dbReference type="PANTHER" id="PTHR23130">
    <property type="entry name" value="CYTOCHROME B561 AND DOMON DOMAIN-CONTAINING PROTEIN"/>
    <property type="match status" value="1"/>
</dbReference>